<evidence type="ECO:0000256" key="3">
    <source>
        <dbReference type="ARBA" id="ARBA00023163"/>
    </source>
</evidence>
<dbReference type="InterPro" id="IPR053142">
    <property type="entry name" value="PchR_regulatory_protein"/>
</dbReference>
<evidence type="ECO:0000256" key="2">
    <source>
        <dbReference type="ARBA" id="ARBA00023125"/>
    </source>
</evidence>
<dbReference type="PANTHER" id="PTHR47893">
    <property type="entry name" value="REGULATORY PROTEIN PCHR"/>
    <property type="match status" value="1"/>
</dbReference>
<keyword evidence="1" id="KW-0805">Transcription regulation</keyword>
<dbReference type="Gene3D" id="1.10.10.60">
    <property type="entry name" value="Homeodomain-like"/>
    <property type="match status" value="1"/>
</dbReference>
<comment type="caution">
    <text evidence="5">The sequence shown here is derived from an EMBL/GenBank/DDBJ whole genome shotgun (WGS) entry which is preliminary data.</text>
</comment>
<dbReference type="SMART" id="SM00342">
    <property type="entry name" value="HTH_ARAC"/>
    <property type="match status" value="1"/>
</dbReference>
<keyword evidence="3" id="KW-0804">Transcription</keyword>
<dbReference type="AlphaFoldDB" id="A0A5S5D6Y3"/>
<name>A0A5S5D6Y3_9SPHI</name>
<dbReference type="OrthoDB" id="799767at2"/>
<dbReference type="RefSeq" id="WP_148909477.1">
    <property type="nucleotide sequence ID" value="NZ_VNHX01000018.1"/>
</dbReference>
<evidence type="ECO:0000313" key="6">
    <source>
        <dbReference type="Proteomes" id="UP000325105"/>
    </source>
</evidence>
<dbReference type="InterPro" id="IPR009057">
    <property type="entry name" value="Homeodomain-like_sf"/>
</dbReference>
<dbReference type="GO" id="GO:0003700">
    <property type="term" value="F:DNA-binding transcription factor activity"/>
    <property type="evidence" value="ECO:0007669"/>
    <property type="project" value="InterPro"/>
</dbReference>
<protein>
    <submittedName>
        <fullName evidence="5">AraC-like DNA-binding protein</fullName>
    </submittedName>
</protein>
<dbReference type="GO" id="GO:0043565">
    <property type="term" value="F:sequence-specific DNA binding"/>
    <property type="evidence" value="ECO:0007669"/>
    <property type="project" value="InterPro"/>
</dbReference>
<dbReference type="InterPro" id="IPR020449">
    <property type="entry name" value="Tscrpt_reg_AraC-type_HTH"/>
</dbReference>
<reference evidence="5 6" key="1">
    <citation type="submission" date="2019-07" db="EMBL/GenBank/DDBJ databases">
        <title>Genomic Encyclopedia of Archaeal and Bacterial Type Strains, Phase II (KMG-II): from individual species to whole genera.</title>
        <authorList>
            <person name="Goeker M."/>
        </authorList>
    </citation>
    <scope>NUCLEOTIDE SEQUENCE [LARGE SCALE GENOMIC DNA]</scope>
    <source>
        <strain evidence="5 6">DSM 18850</strain>
    </source>
</reference>
<keyword evidence="2 5" id="KW-0238">DNA-binding</keyword>
<feature type="domain" description="HTH araC/xylS-type" evidence="4">
    <location>
        <begin position="183"/>
        <end position="281"/>
    </location>
</feature>
<dbReference type="Proteomes" id="UP000325105">
    <property type="component" value="Unassembled WGS sequence"/>
</dbReference>
<evidence type="ECO:0000259" key="4">
    <source>
        <dbReference type="PROSITE" id="PS01124"/>
    </source>
</evidence>
<dbReference type="Pfam" id="PF12833">
    <property type="entry name" value="HTH_18"/>
    <property type="match status" value="1"/>
</dbReference>
<gene>
    <name evidence="5" type="ORF">BC792_11874</name>
</gene>
<dbReference type="PROSITE" id="PS01124">
    <property type="entry name" value="HTH_ARAC_FAMILY_2"/>
    <property type="match status" value="1"/>
</dbReference>
<dbReference type="EMBL" id="VNHX01000018">
    <property type="protein sequence ID" value="TYP91827.1"/>
    <property type="molecule type" value="Genomic_DNA"/>
</dbReference>
<organism evidence="5 6">
    <name type="scientific">Sphingobacterium allocomposti</name>
    <dbReference type="NCBI Taxonomy" id="415956"/>
    <lineage>
        <taxon>Bacteria</taxon>
        <taxon>Pseudomonadati</taxon>
        <taxon>Bacteroidota</taxon>
        <taxon>Sphingobacteriia</taxon>
        <taxon>Sphingobacteriales</taxon>
        <taxon>Sphingobacteriaceae</taxon>
        <taxon>Sphingobacterium</taxon>
    </lineage>
</organism>
<dbReference type="InterPro" id="IPR018060">
    <property type="entry name" value="HTH_AraC"/>
</dbReference>
<dbReference type="InterPro" id="IPR018062">
    <property type="entry name" value="HTH_AraC-typ_CS"/>
</dbReference>
<dbReference type="SUPFAM" id="SSF46689">
    <property type="entry name" value="Homeodomain-like"/>
    <property type="match status" value="2"/>
</dbReference>
<keyword evidence="6" id="KW-1185">Reference proteome</keyword>
<dbReference type="PROSITE" id="PS00041">
    <property type="entry name" value="HTH_ARAC_FAMILY_1"/>
    <property type="match status" value="1"/>
</dbReference>
<evidence type="ECO:0000256" key="1">
    <source>
        <dbReference type="ARBA" id="ARBA00023015"/>
    </source>
</evidence>
<proteinExistence type="predicted"/>
<dbReference type="PRINTS" id="PR00032">
    <property type="entry name" value="HTHARAC"/>
</dbReference>
<accession>A0A5S5D6Y3</accession>
<dbReference type="PANTHER" id="PTHR47893:SF1">
    <property type="entry name" value="REGULATORY PROTEIN PCHR"/>
    <property type="match status" value="1"/>
</dbReference>
<sequence length="302" mass="34248">MIKLENNYITSENYIPSKNARNFERIHTSLAYAVLAENDSFDLTFPAAGYINIFCQVSVPFFYHLDNSPISAEQNESIIQQIGPGQRFRLKGAPSSEGMMVVFIPEETLTGPLCQFLHGRVAVADTNRLHLLKQLAFDHHRSEHIAKSIRMQSILLDALALQLEAVSSGTDTAIHTPLLEKIMQAQKLIEQNLSRSYTISELAKAVGTNEQYLKKYFKQHVGKTIMHYTLETKMLYAKKLILNDDVRIADVARMTGYKHATHFSMSFKKFFGILPTSLRYLVFLLQGASVELTEFEILTLLL</sequence>
<evidence type="ECO:0000313" key="5">
    <source>
        <dbReference type="EMBL" id="TYP91827.1"/>
    </source>
</evidence>